<sequence>MKSSVVFLLSLAGFATANDPTARLPASDTTYVGRYLPQFDQDAFLGITYASPKRFNPATLLAPPKGKVTAQEYGFSCPAYGSDTTTMVASGTIKLGEDCLNLNVIRPSGVAAGDGLPVAVWIYGGGWQQGSSADTRYNLSYIVEHSVKIGKPMIGVSMNYRLAGFGFLFSQEVMNSGNTNLGLRDQRTALYWVQKNIRAFGGDPRKVTIWGESAGASSVGNHLLAYGGRDDKLFRAAILQSGTAAGPPHNDTRWYQPLYDQVTAVTGCDSALDTLDCLRNLPYETLYPALDVGSEWFPTVDGDMIRSWPSTATREGRFVKVPLLVGSNTDEGISFGVTGVNTDAEALAQLIASARYVLTTAQAQKLLSLYPNVPALGSPYGTGNRTWPNLGLQWKRYASMAGDLTMVAPRRLLASEASKYSSAYSYRFDAPLPNNTATSRVGVGHFQDVPYVMANPAQTYTPLGNDTRRLALAHKMAGMWATFVSDGNPGDGWPMYSREEPRNFVFRSDQSYVEEDDYRIDGMEFINSLLR</sequence>
<dbReference type="InterPro" id="IPR019826">
    <property type="entry name" value="Carboxylesterase_B_AS"/>
</dbReference>
<reference evidence="5 6" key="1">
    <citation type="submission" date="2019-09" db="EMBL/GenBank/DDBJ databases">
        <title>Draft genome of the ectomycorrhizal ascomycete Sphaerosporella brunnea.</title>
        <authorList>
            <consortium name="DOE Joint Genome Institute"/>
            <person name="Benucci G.M."/>
            <person name="Marozzi G."/>
            <person name="Antonielli L."/>
            <person name="Sanchez S."/>
            <person name="Marco P."/>
            <person name="Wang X."/>
            <person name="Falini L.B."/>
            <person name="Barry K."/>
            <person name="Haridas S."/>
            <person name="Lipzen A."/>
            <person name="Labutti K."/>
            <person name="Grigoriev I.V."/>
            <person name="Murat C."/>
            <person name="Martin F."/>
            <person name="Albertini E."/>
            <person name="Donnini D."/>
            <person name="Bonito G."/>
        </authorList>
    </citation>
    <scope>NUCLEOTIDE SEQUENCE [LARGE SCALE GENOMIC DNA]</scope>
    <source>
        <strain evidence="5 6">Sb_GMNB300</strain>
    </source>
</reference>
<keyword evidence="3" id="KW-0732">Signal</keyword>
<dbReference type="InterPro" id="IPR050654">
    <property type="entry name" value="AChE-related_enzymes"/>
</dbReference>
<dbReference type="PANTHER" id="PTHR43918">
    <property type="entry name" value="ACETYLCHOLINESTERASE"/>
    <property type="match status" value="1"/>
</dbReference>
<evidence type="ECO:0000256" key="1">
    <source>
        <dbReference type="ARBA" id="ARBA00005964"/>
    </source>
</evidence>
<dbReference type="Proteomes" id="UP000326924">
    <property type="component" value="Unassembled WGS sequence"/>
</dbReference>
<dbReference type="Gene3D" id="3.40.50.1820">
    <property type="entry name" value="alpha/beta hydrolase"/>
    <property type="match status" value="1"/>
</dbReference>
<dbReference type="PANTHER" id="PTHR43918:SF4">
    <property type="entry name" value="CARBOXYLIC ESTER HYDROLASE"/>
    <property type="match status" value="1"/>
</dbReference>
<keyword evidence="2 3" id="KW-0378">Hydrolase</keyword>
<comment type="similarity">
    <text evidence="1 3">Belongs to the type-B carboxylesterase/lipase family.</text>
</comment>
<name>A0A5J5ERE7_9PEZI</name>
<dbReference type="GO" id="GO:0052689">
    <property type="term" value="F:carboxylic ester hydrolase activity"/>
    <property type="evidence" value="ECO:0007669"/>
    <property type="project" value="TreeGrafter"/>
</dbReference>
<dbReference type="InParanoid" id="A0A5J5ERE7"/>
<dbReference type="PROSITE" id="PS00122">
    <property type="entry name" value="CARBOXYLESTERASE_B_1"/>
    <property type="match status" value="1"/>
</dbReference>
<keyword evidence="6" id="KW-1185">Reference proteome</keyword>
<evidence type="ECO:0000259" key="4">
    <source>
        <dbReference type="Pfam" id="PF00135"/>
    </source>
</evidence>
<accession>A0A5J5ERE7</accession>
<dbReference type="InterPro" id="IPR029058">
    <property type="entry name" value="AB_hydrolase_fold"/>
</dbReference>
<dbReference type="SUPFAM" id="SSF53474">
    <property type="entry name" value="alpha/beta-Hydrolases"/>
    <property type="match status" value="1"/>
</dbReference>
<comment type="caution">
    <text evidence="5">The sequence shown here is derived from an EMBL/GenBank/DDBJ whole genome shotgun (WGS) entry which is preliminary data.</text>
</comment>
<feature type="domain" description="Carboxylesterase type B" evidence="4">
    <location>
        <begin position="41"/>
        <end position="504"/>
    </location>
</feature>
<feature type="chain" id="PRO_5023966984" description="Carboxylic ester hydrolase" evidence="3">
    <location>
        <begin position="18"/>
        <end position="531"/>
    </location>
</feature>
<dbReference type="InterPro" id="IPR002018">
    <property type="entry name" value="CarbesteraseB"/>
</dbReference>
<evidence type="ECO:0000256" key="2">
    <source>
        <dbReference type="ARBA" id="ARBA00022801"/>
    </source>
</evidence>
<dbReference type="Pfam" id="PF00135">
    <property type="entry name" value="COesterase"/>
    <property type="match status" value="1"/>
</dbReference>
<evidence type="ECO:0000313" key="5">
    <source>
        <dbReference type="EMBL" id="KAA8900216.1"/>
    </source>
</evidence>
<dbReference type="AlphaFoldDB" id="A0A5J5ERE7"/>
<evidence type="ECO:0000256" key="3">
    <source>
        <dbReference type="RuleBase" id="RU361235"/>
    </source>
</evidence>
<dbReference type="OrthoDB" id="408631at2759"/>
<gene>
    <name evidence="5" type="ORF">FN846DRAFT_148932</name>
</gene>
<feature type="signal peptide" evidence="3">
    <location>
        <begin position="1"/>
        <end position="17"/>
    </location>
</feature>
<protein>
    <recommendedName>
        <fullName evidence="3">Carboxylic ester hydrolase</fullName>
        <ecNumber evidence="3">3.1.1.-</ecNumber>
    </recommendedName>
</protein>
<dbReference type="EC" id="3.1.1.-" evidence="3"/>
<evidence type="ECO:0000313" key="6">
    <source>
        <dbReference type="Proteomes" id="UP000326924"/>
    </source>
</evidence>
<organism evidence="5 6">
    <name type="scientific">Sphaerosporella brunnea</name>
    <dbReference type="NCBI Taxonomy" id="1250544"/>
    <lineage>
        <taxon>Eukaryota</taxon>
        <taxon>Fungi</taxon>
        <taxon>Dikarya</taxon>
        <taxon>Ascomycota</taxon>
        <taxon>Pezizomycotina</taxon>
        <taxon>Pezizomycetes</taxon>
        <taxon>Pezizales</taxon>
        <taxon>Pyronemataceae</taxon>
        <taxon>Sphaerosporella</taxon>
    </lineage>
</organism>
<proteinExistence type="inferred from homology"/>
<dbReference type="EMBL" id="VXIS01000157">
    <property type="protein sequence ID" value="KAA8900216.1"/>
    <property type="molecule type" value="Genomic_DNA"/>
</dbReference>